<dbReference type="STRING" id="81824.A9UVE7"/>
<reference evidence="3 4" key="1">
    <citation type="journal article" date="2008" name="Nature">
        <title>The genome of the choanoflagellate Monosiga brevicollis and the origin of metazoans.</title>
        <authorList>
            <consortium name="JGI Sequencing"/>
            <person name="King N."/>
            <person name="Westbrook M.J."/>
            <person name="Young S.L."/>
            <person name="Kuo A."/>
            <person name="Abedin M."/>
            <person name="Chapman J."/>
            <person name="Fairclough S."/>
            <person name="Hellsten U."/>
            <person name="Isogai Y."/>
            <person name="Letunic I."/>
            <person name="Marr M."/>
            <person name="Pincus D."/>
            <person name="Putnam N."/>
            <person name="Rokas A."/>
            <person name="Wright K.J."/>
            <person name="Zuzow R."/>
            <person name="Dirks W."/>
            <person name="Good M."/>
            <person name="Goodstein D."/>
            <person name="Lemons D."/>
            <person name="Li W."/>
            <person name="Lyons J.B."/>
            <person name="Morris A."/>
            <person name="Nichols S."/>
            <person name="Richter D.J."/>
            <person name="Salamov A."/>
            <person name="Bork P."/>
            <person name="Lim W.A."/>
            <person name="Manning G."/>
            <person name="Miller W.T."/>
            <person name="McGinnis W."/>
            <person name="Shapiro H."/>
            <person name="Tjian R."/>
            <person name="Grigoriev I.V."/>
            <person name="Rokhsar D."/>
        </authorList>
    </citation>
    <scope>NUCLEOTIDE SEQUENCE [LARGE SCALE GENOMIC DNA]</scope>
    <source>
        <strain evidence="4">MX1 / ATCC 50154</strain>
    </source>
</reference>
<protein>
    <submittedName>
        <fullName evidence="3">Uncharacterized protein</fullName>
    </submittedName>
</protein>
<dbReference type="SMART" id="SM00173">
    <property type="entry name" value="RAS"/>
    <property type="match status" value="1"/>
</dbReference>
<dbReference type="SUPFAM" id="SSF52540">
    <property type="entry name" value="P-loop containing nucleoside triphosphate hydrolases"/>
    <property type="match status" value="1"/>
</dbReference>
<dbReference type="RefSeq" id="XP_001744438.1">
    <property type="nucleotide sequence ID" value="XM_001744386.1"/>
</dbReference>
<evidence type="ECO:0000256" key="1">
    <source>
        <dbReference type="ARBA" id="ARBA00022741"/>
    </source>
</evidence>
<dbReference type="PROSITE" id="PS51421">
    <property type="entry name" value="RAS"/>
    <property type="match status" value="1"/>
</dbReference>
<dbReference type="EMBL" id="CH991547">
    <property type="protein sequence ID" value="EDQ90387.1"/>
    <property type="molecule type" value="Genomic_DNA"/>
</dbReference>
<keyword evidence="1" id="KW-0547">Nucleotide-binding</keyword>
<dbReference type="AlphaFoldDB" id="A9UVE7"/>
<sequence>MVRVRKVALMGFPAVGKSSLAYQYVENRFEDEYITTIENQLEKDIKIGDRDFRLQIYDTMGVTELPNFPDDYLIMDGWIIVYSVAESRSFDVVREIYERLMAAGAQGCVKAKFCLACHLRSCAGRPSPAHHPPFSTRSPPVIIVANKCDLVEDRVISMAEGKALAEKCGALYVESSARDNTGVTEVFHRMITEIERRNGDPIKAEKDCIIL</sequence>
<dbReference type="GeneID" id="5889878"/>
<dbReference type="GO" id="GO:0005886">
    <property type="term" value="C:plasma membrane"/>
    <property type="evidence" value="ECO:0000318"/>
    <property type="project" value="GO_Central"/>
</dbReference>
<dbReference type="Gene3D" id="3.40.50.300">
    <property type="entry name" value="P-loop containing nucleotide triphosphate hydrolases"/>
    <property type="match status" value="1"/>
</dbReference>
<dbReference type="Proteomes" id="UP000001357">
    <property type="component" value="Unassembled WGS sequence"/>
</dbReference>
<gene>
    <name evidence="3" type="ORF">MONBRDRAFT_36472</name>
</gene>
<dbReference type="Pfam" id="PF00071">
    <property type="entry name" value="Ras"/>
    <property type="match status" value="2"/>
</dbReference>
<dbReference type="OMA" id="HRMITEI"/>
<dbReference type="PANTHER" id="PTHR24070">
    <property type="entry name" value="RAS, DI-RAS, AND RHEB FAMILY MEMBERS OF SMALL GTPASE SUPERFAMILY"/>
    <property type="match status" value="1"/>
</dbReference>
<organism evidence="3 4">
    <name type="scientific">Monosiga brevicollis</name>
    <name type="common">Choanoflagellate</name>
    <dbReference type="NCBI Taxonomy" id="81824"/>
    <lineage>
        <taxon>Eukaryota</taxon>
        <taxon>Choanoflagellata</taxon>
        <taxon>Craspedida</taxon>
        <taxon>Salpingoecidae</taxon>
        <taxon>Monosiga</taxon>
    </lineage>
</organism>
<dbReference type="InterPro" id="IPR001806">
    <property type="entry name" value="Small_GTPase"/>
</dbReference>
<evidence type="ECO:0000313" key="3">
    <source>
        <dbReference type="EMBL" id="EDQ90387.1"/>
    </source>
</evidence>
<dbReference type="GO" id="GO:0007264">
    <property type="term" value="P:small GTPase-mediated signal transduction"/>
    <property type="evidence" value="ECO:0000318"/>
    <property type="project" value="GO_Central"/>
</dbReference>
<dbReference type="PROSITE" id="PS51419">
    <property type="entry name" value="RAB"/>
    <property type="match status" value="1"/>
</dbReference>
<dbReference type="SMART" id="SM00175">
    <property type="entry name" value="RAB"/>
    <property type="match status" value="1"/>
</dbReference>
<name>A9UVE7_MONBE</name>
<dbReference type="InParanoid" id="A9UVE7"/>
<dbReference type="InterPro" id="IPR020849">
    <property type="entry name" value="Small_GTPase_Ras-type"/>
</dbReference>
<accession>A9UVE7</accession>
<dbReference type="InterPro" id="IPR027417">
    <property type="entry name" value="P-loop_NTPase"/>
</dbReference>
<dbReference type="FunCoup" id="A9UVE7">
    <property type="interactions" value="1001"/>
</dbReference>
<dbReference type="GO" id="GO:0005525">
    <property type="term" value="F:GTP binding"/>
    <property type="evidence" value="ECO:0000318"/>
    <property type="project" value="GO_Central"/>
</dbReference>
<evidence type="ECO:0000256" key="2">
    <source>
        <dbReference type="ARBA" id="ARBA00023134"/>
    </source>
</evidence>
<dbReference type="SMART" id="SM00174">
    <property type="entry name" value="RHO"/>
    <property type="match status" value="1"/>
</dbReference>
<dbReference type="KEGG" id="mbr:MONBRDRAFT_36472"/>
<dbReference type="PRINTS" id="PR00449">
    <property type="entry name" value="RASTRNSFRMNG"/>
</dbReference>
<proteinExistence type="predicted"/>
<keyword evidence="2" id="KW-0342">GTP-binding</keyword>
<evidence type="ECO:0000313" key="4">
    <source>
        <dbReference type="Proteomes" id="UP000001357"/>
    </source>
</evidence>
<dbReference type="eggNOG" id="KOG0395">
    <property type="taxonomic scope" value="Eukaryota"/>
</dbReference>
<keyword evidence="4" id="KW-1185">Reference proteome</keyword>
<dbReference type="GO" id="GO:0003924">
    <property type="term" value="F:GTPase activity"/>
    <property type="evidence" value="ECO:0000318"/>
    <property type="project" value="GO_Central"/>
</dbReference>
<dbReference type="GO" id="GO:0019003">
    <property type="term" value="F:GDP binding"/>
    <property type="evidence" value="ECO:0000318"/>
    <property type="project" value="GO_Central"/>
</dbReference>